<dbReference type="Proteomes" id="UP000887013">
    <property type="component" value="Unassembled WGS sequence"/>
</dbReference>
<name>A0A8X6QT77_NEPPI</name>
<evidence type="ECO:0000313" key="2">
    <source>
        <dbReference type="Proteomes" id="UP000887013"/>
    </source>
</evidence>
<dbReference type="AlphaFoldDB" id="A0A8X6QT77"/>
<comment type="caution">
    <text evidence="1">The sequence shown here is derived from an EMBL/GenBank/DDBJ whole genome shotgun (WGS) entry which is preliminary data.</text>
</comment>
<evidence type="ECO:0000313" key="1">
    <source>
        <dbReference type="EMBL" id="GFU43486.1"/>
    </source>
</evidence>
<reference evidence="1" key="1">
    <citation type="submission" date="2020-08" db="EMBL/GenBank/DDBJ databases">
        <title>Multicomponent nature underlies the extraordinary mechanical properties of spider dragline silk.</title>
        <authorList>
            <person name="Kono N."/>
            <person name="Nakamura H."/>
            <person name="Mori M."/>
            <person name="Yoshida Y."/>
            <person name="Ohtoshi R."/>
            <person name="Malay A.D."/>
            <person name="Moran D.A.P."/>
            <person name="Tomita M."/>
            <person name="Numata K."/>
            <person name="Arakawa K."/>
        </authorList>
    </citation>
    <scope>NUCLEOTIDE SEQUENCE</scope>
</reference>
<proteinExistence type="predicted"/>
<keyword evidence="2" id="KW-1185">Reference proteome</keyword>
<accession>A0A8X6QT77</accession>
<dbReference type="EMBL" id="BMAW01085552">
    <property type="protein sequence ID" value="GFU43486.1"/>
    <property type="molecule type" value="Genomic_DNA"/>
</dbReference>
<protein>
    <submittedName>
        <fullName evidence="1">Uncharacterized protein</fullName>
    </submittedName>
</protein>
<organism evidence="1 2">
    <name type="scientific">Nephila pilipes</name>
    <name type="common">Giant wood spider</name>
    <name type="synonym">Nephila maculata</name>
    <dbReference type="NCBI Taxonomy" id="299642"/>
    <lineage>
        <taxon>Eukaryota</taxon>
        <taxon>Metazoa</taxon>
        <taxon>Ecdysozoa</taxon>
        <taxon>Arthropoda</taxon>
        <taxon>Chelicerata</taxon>
        <taxon>Arachnida</taxon>
        <taxon>Araneae</taxon>
        <taxon>Araneomorphae</taxon>
        <taxon>Entelegynae</taxon>
        <taxon>Araneoidea</taxon>
        <taxon>Nephilidae</taxon>
        <taxon>Nephila</taxon>
    </lineage>
</organism>
<gene>
    <name evidence="1" type="ORF">NPIL_577651</name>
</gene>
<sequence length="110" mass="12455">MDGRETRLQNGARSAVSSPFHATFSGSKRFGHWIKTSEECRDSNQFCPGSRDELFLAWERPEVAGKSRQLDPATPQINRWAIIYPGEKSSVMTLSVFAERGKKRMAFETT</sequence>
<dbReference type="OrthoDB" id="10459482at2759"/>